<dbReference type="Pfam" id="PF14307">
    <property type="entry name" value="Glyco_tran_WbsX"/>
    <property type="match status" value="1"/>
</dbReference>
<evidence type="ECO:0000313" key="2">
    <source>
        <dbReference type="Proteomes" id="UP000704762"/>
    </source>
</evidence>
<dbReference type="Proteomes" id="UP000704762">
    <property type="component" value="Unassembled WGS sequence"/>
</dbReference>
<reference evidence="1 2" key="1">
    <citation type="submission" date="2021-01" db="EMBL/GenBank/DDBJ databases">
        <title>Sequencing the genomes of 1000 actinobacteria strains.</title>
        <authorList>
            <person name="Klenk H.-P."/>
        </authorList>
    </citation>
    <scope>NUCLEOTIDE SEQUENCE [LARGE SCALE GENOMIC DNA]</scope>
    <source>
        <strain evidence="1 2">DSM 18662</strain>
    </source>
</reference>
<organism evidence="1 2">
    <name type="scientific">Microlunatus panaciterrae</name>
    <dbReference type="NCBI Taxonomy" id="400768"/>
    <lineage>
        <taxon>Bacteria</taxon>
        <taxon>Bacillati</taxon>
        <taxon>Actinomycetota</taxon>
        <taxon>Actinomycetes</taxon>
        <taxon>Propionibacteriales</taxon>
        <taxon>Propionibacteriaceae</taxon>
        <taxon>Microlunatus</taxon>
    </lineage>
</organism>
<keyword evidence="2" id="KW-1185">Reference proteome</keyword>
<dbReference type="Gene3D" id="3.20.20.80">
    <property type="entry name" value="Glycosidases"/>
    <property type="match status" value="1"/>
</dbReference>
<dbReference type="PANTHER" id="PTHR41244">
    <property type="entry name" value="RHAMNAN SYNTHESIS F"/>
    <property type="match status" value="1"/>
</dbReference>
<dbReference type="RefSeq" id="WP_204918636.1">
    <property type="nucleotide sequence ID" value="NZ_BAAAQP010000003.1"/>
</dbReference>
<accession>A0ABS2RMH3</accession>
<dbReference type="PANTHER" id="PTHR41244:SF1">
    <property type="entry name" value="GLYCOSYLTRANSFERASE"/>
    <property type="match status" value="1"/>
</dbReference>
<protein>
    <recommendedName>
        <fullName evidence="3">Glycosyltransferase WbsX</fullName>
    </recommendedName>
</protein>
<name>A0ABS2RMH3_9ACTN</name>
<dbReference type="InterPro" id="IPR032719">
    <property type="entry name" value="WbsX"/>
</dbReference>
<evidence type="ECO:0000313" key="1">
    <source>
        <dbReference type="EMBL" id="MBM7799702.1"/>
    </source>
</evidence>
<proteinExistence type="predicted"/>
<comment type="caution">
    <text evidence="1">The sequence shown here is derived from an EMBL/GenBank/DDBJ whole genome shotgun (WGS) entry which is preliminary data.</text>
</comment>
<dbReference type="EMBL" id="JAFBCF010000001">
    <property type="protein sequence ID" value="MBM7799702.1"/>
    <property type="molecule type" value="Genomic_DNA"/>
</dbReference>
<gene>
    <name evidence="1" type="ORF">JOE57_002623</name>
</gene>
<sequence length="376" mass="42335">MTDPARRPDVAAIYFPSWHADPRRDEKLGPGWTEWELIRAGRPRFPGHYQPIVPQWGYLDETEPANMRRSLQVAGRYGIDAFLWDWYFYDGDDFLNRPLDETYLALDEPEVKFALMWANHTWIDVFPLTSKKEPEVWFPGAVDLAQFRRLVAVVVERYLSSPYYWRVDGAAWFTVFHIQELLDGLGGVEAAAAALTEFRAAAEAAGVGPLHLNAMGGWQQQGIEVLAALGFDSFGPYNWSDLMPRDQGIEVDYARWRADAAAQWRADQDAADALGLSYIPNLTMGWDSTTRVDQDDQNVPSSWPMLPVVTGNTPAEFGAAAADLRAFLDSRPDCPALTVNAWNEWTEGSYLEPDERYGLGYLEALHAALPGRSDQP</sequence>
<evidence type="ECO:0008006" key="3">
    <source>
        <dbReference type="Google" id="ProtNLM"/>
    </source>
</evidence>